<organism evidence="1 2">
    <name type="scientific">Dendrobium nobile</name>
    <name type="common">Orchid</name>
    <dbReference type="NCBI Taxonomy" id="94219"/>
    <lineage>
        <taxon>Eukaryota</taxon>
        <taxon>Viridiplantae</taxon>
        <taxon>Streptophyta</taxon>
        <taxon>Embryophyta</taxon>
        <taxon>Tracheophyta</taxon>
        <taxon>Spermatophyta</taxon>
        <taxon>Magnoliopsida</taxon>
        <taxon>Liliopsida</taxon>
        <taxon>Asparagales</taxon>
        <taxon>Orchidaceae</taxon>
        <taxon>Epidendroideae</taxon>
        <taxon>Malaxideae</taxon>
        <taxon>Dendrobiinae</taxon>
        <taxon>Dendrobium</taxon>
    </lineage>
</organism>
<name>A0A8T3BUM5_DENNO</name>
<proteinExistence type="predicted"/>
<dbReference type="Proteomes" id="UP000829196">
    <property type="component" value="Unassembled WGS sequence"/>
</dbReference>
<keyword evidence="2" id="KW-1185">Reference proteome</keyword>
<dbReference type="AlphaFoldDB" id="A0A8T3BUM5"/>
<accession>A0A8T3BUM5</accession>
<sequence>MLLGNLKKPRSQTGLFKFIYKKKLTLEENKKRNLTTTSEVVEPGVGKAYLILSLMLLVNRYVVSG</sequence>
<gene>
    <name evidence="1" type="ORF">KFK09_005039</name>
</gene>
<dbReference type="EMBL" id="JAGYWB010000005">
    <property type="protein sequence ID" value="KAI0522654.1"/>
    <property type="molecule type" value="Genomic_DNA"/>
</dbReference>
<evidence type="ECO:0000313" key="1">
    <source>
        <dbReference type="EMBL" id="KAI0522654.1"/>
    </source>
</evidence>
<reference evidence="1" key="1">
    <citation type="journal article" date="2022" name="Front. Genet.">
        <title>Chromosome-Scale Assembly of the Dendrobium nobile Genome Provides Insights Into the Molecular Mechanism of the Biosynthesis of the Medicinal Active Ingredient of Dendrobium.</title>
        <authorList>
            <person name="Xu Q."/>
            <person name="Niu S.-C."/>
            <person name="Li K.-L."/>
            <person name="Zheng P.-J."/>
            <person name="Zhang X.-J."/>
            <person name="Jia Y."/>
            <person name="Liu Y."/>
            <person name="Niu Y.-X."/>
            <person name="Yu L.-H."/>
            <person name="Chen D.-F."/>
            <person name="Zhang G.-Q."/>
        </authorList>
    </citation>
    <scope>NUCLEOTIDE SEQUENCE</scope>
    <source>
        <tissue evidence="1">Leaf</tissue>
    </source>
</reference>
<dbReference type="SMR" id="A0A8T3BUM5"/>
<evidence type="ECO:0000313" key="2">
    <source>
        <dbReference type="Proteomes" id="UP000829196"/>
    </source>
</evidence>
<comment type="caution">
    <text evidence="1">The sequence shown here is derived from an EMBL/GenBank/DDBJ whole genome shotgun (WGS) entry which is preliminary data.</text>
</comment>
<protein>
    <submittedName>
        <fullName evidence="1">Uncharacterized protein</fullName>
    </submittedName>
</protein>